<evidence type="ECO:0000313" key="3">
    <source>
        <dbReference type="EMBL" id="PYG84979.1"/>
    </source>
</evidence>
<keyword evidence="4" id="KW-1185">Reference proteome</keyword>
<organism evidence="3 4">
    <name type="scientific">Ruminiclostridium sufflavum DSM 19573</name>
    <dbReference type="NCBI Taxonomy" id="1121337"/>
    <lineage>
        <taxon>Bacteria</taxon>
        <taxon>Bacillati</taxon>
        <taxon>Bacillota</taxon>
        <taxon>Clostridia</taxon>
        <taxon>Eubacteriales</taxon>
        <taxon>Oscillospiraceae</taxon>
        <taxon>Ruminiclostridium</taxon>
    </lineage>
</organism>
<dbReference type="PANTHER" id="PTHR37813:SF1">
    <property type="entry name" value="FELS-2 PROPHAGE PROTEIN"/>
    <property type="match status" value="1"/>
</dbReference>
<sequence>MATEEVGNLAVKISMDQTGFQNGISGINRQLKVVQSEFQAAGSRIRDFGSSTEGLKLKADSLSRQLDLQRQKVKALEQAFQTSSEQKGKDAKATQELEIKLNKARTALGQMEDALAKTNKQLKTKGWSDLSKSLDDASKKMKSVGDGFSNVGKTLSTSVTLPLAGAGTAATKLAMDAVESENLFDVSMGDMAESARKWSEDISKSLGLNSYAVRQNVGTFNVMLTSMGQSKAAALEMSEGLTQLAYDMASFYNLKPEEAFEKLKSGISGETEPLKSLGILINDTQVKTYALTNGIIKQGQEMLDSQKIQARYALIMQSTSKAQGDLARTMDSPTNQLRTMKEQVTQIGIQFGQILIPMVQKLITAIKPLLDSFMKLTPAQQELIVKIGLIAAAIDPVILIIGKLITAVGAIAGAFSAASGAIATAGGFAAVATGPIGITIAAISAIAAGAFLVIKNWGPVSGFFKNLWNDVSSWTVTAWNNIKNFFTGIWDWLKSFFTNWGPEILAVTAPFIGIPLFIFQHWEQIKELLSGLWEGIKSAAKTAWNGIVNVILSVINPFIHTALNIWSSMKDGITSIMRGLKEVLNGIWTVIKNIFLGAVLLIIDLCTGNFTKLKEDASRIFENLKNALKQIWEGIKLIFTGSLKAIAGFWTTTWEGIKNATITIWNTITTAAVVAFDALKNGVTAICNDIKNGVVGIWITIVDFFKSLPKILYDLAVSMFTSMKKGVENTVASVKNAVVNGITTAVDWIKALPGQALEWGSDFINGFKKGILNAIDSLIGTIKNVAENIRSYLHFSTPDIGPLADYETWMPDFMAGLASGIEKSKGLVTNAVNGLAFDMNVNMRNGTSGIRNTVPMAASAGITVINHGTIVGRNGMDEFADIISKKIAGRYGLSTGGRW</sequence>
<evidence type="ECO:0000256" key="2">
    <source>
        <dbReference type="SAM" id="Phobius"/>
    </source>
</evidence>
<feature type="transmembrane region" description="Helical" evidence="2">
    <location>
        <begin position="408"/>
        <end position="430"/>
    </location>
</feature>
<accession>A0A318XJG1</accession>
<dbReference type="PANTHER" id="PTHR37813">
    <property type="entry name" value="FELS-2 PROPHAGE PROTEIN"/>
    <property type="match status" value="1"/>
</dbReference>
<gene>
    <name evidence="3" type="ORF">LY28_03437</name>
</gene>
<keyword evidence="2" id="KW-1133">Transmembrane helix</keyword>
<keyword evidence="2" id="KW-0472">Membrane</keyword>
<protein>
    <submittedName>
        <fullName evidence="3">TP901 family phage tail tape measure protein</fullName>
    </submittedName>
</protein>
<name>A0A318XJG1_9FIRM</name>
<dbReference type="Proteomes" id="UP000248132">
    <property type="component" value="Unassembled WGS sequence"/>
</dbReference>
<evidence type="ECO:0000256" key="1">
    <source>
        <dbReference type="SAM" id="Coils"/>
    </source>
</evidence>
<dbReference type="OrthoDB" id="9780715at2"/>
<feature type="coiled-coil region" evidence="1">
    <location>
        <begin position="59"/>
        <end position="121"/>
    </location>
</feature>
<feature type="transmembrane region" description="Helical" evidence="2">
    <location>
        <begin position="583"/>
        <end position="603"/>
    </location>
</feature>
<feature type="transmembrane region" description="Helical" evidence="2">
    <location>
        <begin position="436"/>
        <end position="454"/>
    </location>
</feature>
<comment type="caution">
    <text evidence="3">The sequence shown here is derived from an EMBL/GenBank/DDBJ whole genome shotgun (WGS) entry which is preliminary data.</text>
</comment>
<dbReference type="RefSeq" id="WP_110463393.1">
    <property type="nucleotide sequence ID" value="NZ_QKMR01000027.1"/>
</dbReference>
<reference evidence="3 4" key="1">
    <citation type="submission" date="2018-06" db="EMBL/GenBank/DDBJ databases">
        <title>Genomic Encyclopedia of Type Strains, Phase I: the one thousand microbial genomes (KMG-I) project.</title>
        <authorList>
            <person name="Kyrpides N."/>
        </authorList>
    </citation>
    <scope>NUCLEOTIDE SEQUENCE [LARGE SCALE GENOMIC DNA]</scope>
    <source>
        <strain evidence="3 4">DSM 19573</strain>
    </source>
</reference>
<feature type="transmembrane region" description="Helical" evidence="2">
    <location>
        <begin position="383"/>
        <end position="401"/>
    </location>
</feature>
<dbReference type="AlphaFoldDB" id="A0A318XJG1"/>
<feature type="transmembrane region" description="Helical" evidence="2">
    <location>
        <begin position="542"/>
        <end position="563"/>
    </location>
</feature>
<dbReference type="EMBL" id="QKMR01000027">
    <property type="protein sequence ID" value="PYG84979.1"/>
    <property type="molecule type" value="Genomic_DNA"/>
</dbReference>
<keyword evidence="2" id="KW-0812">Transmembrane</keyword>
<feature type="transmembrane region" description="Helical" evidence="2">
    <location>
        <begin position="504"/>
        <end position="522"/>
    </location>
</feature>
<dbReference type="Gene3D" id="1.20.120.20">
    <property type="entry name" value="Apolipoprotein"/>
    <property type="match status" value="2"/>
</dbReference>
<evidence type="ECO:0000313" key="4">
    <source>
        <dbReference type="Proteomes" id="UP000248132"/>
    </source>
</evidence>
<keyword evidence="1" id="KW-0175">Coiled coil</keyword>
<proteinExistence type="predicted"/>